<evidence type="ECO:0000313" key="1">
    <source>
        <dbReference type="EMBL" id="AGN89495.1"/>
    </source>
</evidence>
<protein>
    <submittedName>
        <fullName evidence="1">Uncharacterized protein</fullName>
    </submittedName>
</protein>
<dbReference type="RefSeq" id="YP_008130342.1">
    <property type="nucleotide sequence ID" value="NC_021563.1"/>
</dbReference>
<keyword evidence="2" id="KW-1185">Reference proteome</keyword>
<dbReference type="KEGG" id="vg:15957275"/>
<proteinExistence type="predicted"/>
<sequence>MAKKLKRIARMRVPLYGVEVIVCPTKQDAEKEMWAWVLSSNFMAQVTTGVDNKTGAECVAIIFRSLDDYCTETLTHECVHAAWRVLELVGVKSDVDNQEPLAYLTGWISRQVNNFMVSHIEAEESVSNGK</sequence>
<reference evidence="1 2" key="1">
    <citation type="journal article" date="2014" name="Virol. J.">
        <title>The genome and proteome of Serratia bacteriophage ? which forms unstable lysogens.</title>
        <authorList>
            <person name="Denyes J.M."/>
            <person name="Krell P.J."/>
            <person name="Manderville R.A."/>
            <person name="Ackermann H.W."/>
            <person name="She Y.M."/>
            <person name="Kropinski A.M."/>
        </authorList>
    </citation>
    <scope>NUCLEOTIDE SEQUENCE [LARGE SCALE GENOMIC DNA]</scope>
</reference>
<dbReference type="GeneID" id="15957275"/>
<dbReference type="OrthoDB" id="38553at10239"/>
<name>R9VYK9_9CAUD</name>
<organism evidence="1 2">
    <name type="scientific">Serratia phage Eta</name>
    <dbReference type="NCBI Taxonomy" id="1282995"/>
    <lineage>
        <taxon>Viruses</taxon>
        <taxon>Duplodnaviria</taxon>
        <taxon>Heunggongvirae</taxon>
        <taxon>Uroviricota</taxon>
        <taxon>Caudoviricetes</taxon>
        <taxon>Sarkviridae</taxon>
        <taxon>Seretavirus</taxon>
        <taxon>Seretavirus eta</taxon>
    </lineage>
</organism>
<dbReference type="Proteomes" id="UP000014420">
    <property type="component" value="Segment"/>
</dbReference>
<evidence type="ECO:0000313" key="2">
    <source>
        <dbReference type="Proteomes" id="UP000014420"/>
    </source>
</evidence>
<gene>
    <name evidence="1" type="ORF">Eta_0049</name>
</gene>
<accession>R9VYK9</accession>
<dbReference type="EMBL" id="KC460990">
    <property type="protein sequence ID" value="AGN89495.1"/>
    <property type="molecule type" value="Genomic_DNA"/>
</dbReference>